<dbReference type="EMBL" id="CAMGYJ010000004">
    <property type="protein sequence ID" value="CAI0402412.1"/>
    <property type="molecule type" value="Genomic_DNA"/>
</dbReference>
<keyword evidence="3" id="KW-1133">Transmembrane helix</keyword>
<evidence type="ECO:0000259" key="6">
    <source>
        <dbReference type="PROSITE" id="PS51775"/>
    </source>
</evidence>
<sequence>MDLEVAAAPFAPPSRDLAKCCNCGCSSCSTGSSSSGPWIKSVKRKYDEFEGKPFVIPGLDLISNPRIQIENEIVALRESVSSQQQAIQDLYAELEEERNAASSAANEAMSMILRLQREKAEVQMEARQFKRFAEEKMAHDQEELASLEDVLYKKEQAIQSLTCEVQAYKHRMLSYGLTESEVEGGFSRNQSMSDNMGSQFDFPEYDYPPLKCNLNENQAAAEADEEEVVDVEKYAFGETPRYGEVPCHNDTPRGNDHLKNLEYRIYQMERSPRSSQLDADVSGGNGKHILEKVIVESPSYKFPNSFKKADYVTHPEEHKFPRKADYNASEFEDEMDDRVYTIDSVHNGVNDHKEDYVSSPRTEMFDQPDLSDPDIKKLYTRLHALEADRESMRQAIISMRTDKAQLVLLKEIAQQLCKDMTPERRVPVKKPSIAGALKFISVVKWVTSFAFWRKRARQSSRYMFGASSDSDGLLMLLDKNARARQHWRFLSRTHL</sequence>
<comment type="subcellular location">
    <subcellularLocation>
        <location evidence="1">Membrane</location>
    </subcellularLocation>
</comment>
<evidence type="ECO:0000313" key="7">
    <source>
        <dbReference type="EMBL" id="CAI0402412.1"/>
    </source>
</evidence>
<evidence type="ECO:0000256" key="2">
    <source>
        <dbReference type="ARBA" id="ARBA00022692"/>
    </source>
</evidence>
<gene>
    <name evidence="7" type="ORF">LITE_LOCUS11580</name>
</gene>
<dbReference type="Proteomes" id="UP001154282">
    <property type="component" value="Unassembled WGS sequence"/>
</dbReference>
<dbReference type="Pfam" id="PF04576">
    <property type="entry name" value="Zein-binding"/>
    <property type="match status" value="1"/>
</dbReference>
<evidence type="ECO:0000256" key="4">
    <source>
        <dbReference type="ARBA" id="ARBA00023136"/>
    </source>
</evidence>
<keyword evidence="8" id="KW-1185">Reference proteome</keyword>
<keyword evidence="2" id="KW-0812">Transmembrane</keyword>
<evidence type="ECO:0000256" key="1">
    <source>
        <dbReference type="ARBA" id="ARBA00004370"/>
    </source>
</evidence>
<feature type="coiled-coil region" evidence="5">
    <location>
        <begin position="77"/>
        <end position="150"/>
    </location>
</feature>
<dbReference type="GO" id="GO:0016020">
    <property type="term" value="C:membrane"/>
    <property type="evidence" value="ECO:0007669"/>
    <property type="project" value="UniProtKB-SubCell"/>
</dbReference>
<protein>
    <recommendedName>
        <fullName evidence="6">GTD-binding domain-containing protein</fullName>
    </recommendedName>
</protein>
<dbReference type="AlphaFoldDB" id="A0AAV0IXN4"/>
<dbReference type="PANTHER" id="PTHR31422:SF0">
    <property type="entry name" value="MYOSIN-BINDING PROTEIN 7"/>
    <property type="match status" value="1"/>
</dbReference>
<reference evidence="7" key="1">
    <citation type="submission" date="2022-08" db="EMBL/GenBank/DDBJ databases">
        <authorList>
            <person name="Gutierrez-Valencia J."/>
        </authorList>
    </citation>
    <scope>NUCLEOTIDE SEQUENCE</scope>
</reference>
<dbReference type="PANTHER" id="PTHR31422">
    <property type="entry name" value="BNAANNG28530D PROTEIN"/>
    <property type="match status" value="1"/>
</dbReference>
<feature type="domain" description="GTD-binding" evidence="6">
    <location>
        <begin position="71"/>
        <end position="169"/>
    </location>
</feature>
<keyword evidence="4" id="KW-0472">Membrane</keyword>
<dbReference type="GO" id="GO:0080115">
    <property type="term" value="F:myosin XI tail binding"/>
    <property type="evidence" value="ECO:0007669"/>
    <property type="project" value="UniProtKB-ARBA"/>
</dbReference>
<name>A0AAV0IXN4_9ROSI</name>
<organism evidence="7 8">
    <name type="scientific">Linum tenue</name>
    <dbReference type="NCBI Taxonomy" id="586396"/>
    <lineage>
        <taxon>Eukaryota</taxon>
        <taxon>Viridiplantae</taxon>
        <taxon>Streptophyta</taxon>
        <taxon>Embryophyta</taxon>
        <taxon>Tracheophyta</taxon>
        <taxon>Spermatophyta</taxon>
        <taxon>Magnoliopsida</taxon>
        <taxon>eudicotyledons</taxon>
        <taxon>Gunneridae</taxon>
        <taxon>Pentapetalae</taxon>
        <taxon>rosids</taxon>
        <taxon>fabids</taxon>
        <taxon>Malpighiales</taxon>
        <taxon>Linaceae</taxon>
        <taxon>Linum</taxon>
    </lineage>
</organism>
<accession>A0AAV0IXN4</accession>
<evidence type="ECO:0000256" key="3">
    <source>
        <dbReference type="ARBA" id="ARBA00022989"/>
    </source>
</evidence>
<evidence type="ECO:0000256" key="5">
    <source>
        <dbReference type="SAM" id="Coils"/>
    </source>
</evidence>
<dbReference type="InterPro" id="IPR007656">
    <property type="entry name" value="GTD-bd"/>
</dbReference>
<proteinExistence type="predicted"/>
<evidence type="ECO:0000313" key="8">
    <source>
        <dbReference type="Proteomes" id="UP001154282"/>
    </source>
</evidence>
<keyword evidence="5" id="KW-0175">Coiled coil</keyword>
<dbReference type="PROSITE" id="PS51775">
    <property type="entry name" value="GTD_BINDING"/>
    <property type="match status" value="1"/>
</dbReference>
<comment type="caution">
    <text evidence="7">The sequence shown here is derived from an EMBL/GenBank/DDBJ whole genome shotgun (WGS) entry which is preliminary data.</text>
</comment>